<evidence type="ECO:0000256" key="1">
    <source>
        <dbReference type="ARBA" id="ARBA00008467"/>
    </source>
</evidence>
<dbReference type="InterPro" id="IPR014031">
    <property type="entry name" value="Ketoacyl_synth_C"/>
</dbReference>
<accession>A0A2A2D2K4</accession>
<dbReference type="PROSITE" id="PS52004">
    <property type="entry name" value="KS3_2"/>
    <property type="match status" value="1"/>
</dbReference>
<keyword evidence="2 4" id="KW-0808">Transferase</keyword>
<comment type="caution">
    <text evidence="6">The sequence shown here is derived from an EMBL/GenBank/DDBJ whole genome shotgun (WGS) entry which is preliminary data.</text>
</comment>
<dbReference type="Proteomes" id="UP000218944">
    <property type="component" value="Unassembled WGS sequence"/>
</dbReference>
<dbReference type="NCBIfam" id="NF005589">
    <property type="entry name" value="PRK07314.1"/>
    <property type="match status" value="1"/>
</dbReference>
<dbReference type="PANTHER" id="PTHR11712">
    <property type="entry name" value="POLYKETIDE SYNTHASE-RELATED"/>
    <property type="match status" value="1"/>
</dbReference>
<dbReference type="RefSeq" id="WP_095583917.1">
    <property type="nucleotide sequence ID" value="NZ_JAJQQS010000019.1"/>
</dbReference>
<protein>
    <submittedName>
        <fullName evidence="6">3-oxoacyl-ACP synthase</fullName>
    </submittedName>
</protein>
<keyword evidence="3" id="KW-0012">Acyltransferase</keyword>
<dbReference type="PROSITE" id="PS00606">
    <property type="entry name" value="KS3_1"/>
    <property type="match status" value="1"/>
</dbReference>
<reference evidence="6 7" key="1">
    <citation type="submission" date="2017-08" db="EMBL/GenBank/DDBJ databases">
        <title>Genome sequence of Streptomyces albireticuli NRRL B-1670.</title>
        <authorList>
            <person name="Graham D.E."/>
            <person name="Mahan K.M."/>
            <person name="Klingeman D.M."/>
            <person name="Hettich R.L."/>
            <person name="Parry R.J."/>
            <person name="Spain J.C."/>
        </authorList>
    </citation>
    <scope>NUCLEOTIDE SEQUENCE [LARGE SCALE GENOMIC DNA]</scope>
    <source>
        <strain evidence="6 7">NRRL B-1670</strain>
    </source>
</reference>
<dbReference type="AlphaFoldDB" id="A0A2A2D2K4"/>
<evidence type="ECO:0000313" key="6">
    <source>
        <dbReference type="EMBL" id="PAU45560.1"/>
    </source>
</evidence>
<dbReference type="PANTHER" id="PTHR11712:SF347">
    <property type="entry name" value="BETA KETOACYL-ACYL CARRIER PROTEIN SYNTHASE"/>
    <property type="match status" value="1"/>
</dbReference>
<evidence type="ECO:0000256" key="4">
    <source>
        <dbReference type="RuleBase" id="RU003694"/>
    </source>
</evidence>
<dbReference type="InterPro" id="IPR000794">
    <property type="entry name" value="Beta-ketoacyl_synthase"/>
</dbReference>
<dbReference type="SUPFAM" id="SSF53901">
    <property type="entry name" value="Thiolase-like"/>
    <property type="match status" value="1"/>
</dbReference>
<organism evidence="6 7">
    <name type="scientific">Streptomyces albireticuli</name>
    <dbReference type="NCBI Taxonomy" id="1940"/>
    <lineage>
        <taxon>Bacteria</taxon>
        <taxon>Bacillati</taxon>
        <taxon>Actinomycetota</taxon>
        <taxon>Actinomycetes</taxon>
        <taxon>Kitasatosporales</taxon>
        <taxon>Streptomycetaceae</taxon>
        <taxon>Streptomyces</taxon>
    </lineage>
</organism>
<evidence type="ECO:0000256" key="3">
    <source>
        <dbReference type="ARBA" id="ARBA00023315"/>
    </source>
</evidence>
<dbReference type="GO" id="GO:0030497">
    <property type="term" value="P:fatty acid elongation"/>
    <property type="evidence" value="ECO:0007669"/>
    <property type="project" value="UniProtKB-ARBA"/>
</dbReference>
<dbReference type="Gene3D" id="3.40.47.10">
    <property type="match status" value="1"/>
</dbReference>
<evidence type="ECO:0000259" key="5">
    <source>
        <dbReference type="PROSITE" id="PS52004"/>
    </source>
</evidence>
<dbReference type="Pfam" id="PF02801">
    <property type="entry name" value="Ketoacyl-synt_C"/>
    <property type="match status" value="1"/>
</dbReference>
<dbReference type="EMBL" id="NSJV01000558">
    <property type="protein sequence ID" value="PAU45560.1"/>
    <property type="molecule type" value="Genomic_DNA"/>
</dbReference>
<dbReference type="SMART" id="SM00825">
    <property type="entry name" value="PKS_KS"/>
    <property type="match status" value="1"/>
</dbReference>
<dbReference type="InterPro" id="IPR020841">
    <property type="entry name" value="PKS_Beta-ketoAc_synthase_dom"/>
</dbReference>
<dbReference type="InterPro" id="IPR014030">
    <property type="entry name" value="Ketoacyl_synth_N"/>
</dbReference>
<keyword evidence="7" id="KW-1185">Reference proteome</keyword>
<dbReference type="Pfam" id="PF00109">
    <property type="entry name" value="ketoacyl-synt"/>
    <property type="match status" value="1"/>
</dbReference>
<dbReference type="CDD" id="cd00834">
    <property type="entry name" value="KAS_I_II"/>
    <property type="match status" value="1"/>
</dbReference>
<name>A0A2A2D2K4_9ACTN</name>
<feature type="domain" description="Ketosynthase family 3 (KS3)" evidence="5">
    <location>
        <begin position="3"/>
        <end position="406"/>
    </location>
</feature>
<gene>
    <name evidence="6" type="ORF">CK936_29050</name>
</gene>
<sequence>MRRPDIAITGLGLVTPAGHTAEANWAALCRGSSVAATDPLLEGLPVDFSCRVRDFDAEAELGRLAQRLDPFAQFALVAARQAVLDAGLEPRTWRGERVGVVLGVGSTSMSTYETVFHHLHTGQPERVSPLALPRSLPNMAAGEVALDLGAQGPNFTVSTACASGATAIGVARDLLRSGTCDIVLTGGAEGARTRISAACFARMRALSRRREQPALASRPFDTARDGFVLGEGAAVLVLERLSTARARRAPVQALLRGYGASADAHHPISPHPEGRGVLQAIAAALKDGGCRPGDIGHINAHGTSTPRNDALEAAALSRAFGDRTPPVTAPKGIIGHSLGAAGAIEAVYTVLALRHQTVPPVANFQDQDTGHEIDIVAGEPRPIRADTALSFSFGFGGQNAVLLLTAP</sequence>
<dbReference type="InterPro" id="IPR016039">
    <property type="entry name" value="Thiolase-like"/>
</dbReference>
<dbReference type="FunFam" id="3.40.47.10:FF:000018">
    <property type="entry name" value="3-oxoacyl-[acyl-carrier-protein] synthase 2"/>
    <property type="match status" value="1"/>
</dbReference>
<evidence type="ECO:0000256" key="2">
    <source>
        <dbReference type="ARBA" id="ARBA00022679"/>
    </source>
</evidence>
<dbReference type="InterPro" id="IPR018201">
    <property type="entry name" value="Ketoacyl_synth_AS"/>
</dbReference>
<proteinExistence type="inferred from homology"/>
<comment type="similarity">
    <text evidence="1 4">Belongs to the thiolase-like superfamily. Beta-ketoacyl-ACP synthases family.</text>
</comment>
<dbReference type="FunFam" id="3.40.47.10:FF:000029">
    <property type="entry name" value="3-oxoacyl-[acyl-carrier-protein] synthase 1"/>
    <property type="match status" value="1"/>
</dbReference>
<dbReference type="GO" id="GO:0004315">
    <property type="term" value="F:3-oxoacyl-[acyl-carrier-protein] synthase activity"/>
    <property type="evidence" value="ECO:0007669"/>
    <property type="project" value="InterPro"/>
</dbReference>
<evidence type="ECO:0000313" key="7">
    <source>
        <dbReference type="Proteomes" id="UP000218944"/>
    </source>
</evidence>